<proteinExistence type="predicted"/>
<feature type="signal peptide" evidence="1">
    <location>
        <begin position="1"/>
        <end position="22"/>
    </location>
</feature>
<dbReference type="OrthoDB" id="10488660at2759"/>
<dbReference type="EMBL" id="KZ559577">
    <property type="protein sequence ID" value="PLN78408.1"/>
    <property type="molecule type" value="Genomic_DNA"/>
</dbReference>
<accession>A0A2J5HML6</accession>
<evidence type="ECO:0000313" key="3">
    <source>
        <dbReference type="Proteomes" id="UP000235023"/>
    </source>
</evidence>
<evidence type="ECO:0008006" key="4">
    <source>
        <dbReference type="Google" id="ProtNLM"/>
    </source>
</evidence>
<keyword evidence="1" id="KW-0732">Signal</keyword>
<protein>
    <recommendedName>
        <fullName evidence="4">Secreted protein</fullName>
    </recommendedName>
</protein>
<organism evidence="2 3">
    <name type="scientific">Aspergillus taichungensis</name>
    <dbReference type="NCBI Taxonomy" id="482145"/>
    <lineage>
        <taxon>Eukaryota</taxon>
        <taxon>Fungi</taxon>
        <taxon>Dikarya</taxon>
        <taxon>Ascomycota</taxon>
        <taxon>Pezizomycotina</taxon>
        <taxon>Eurotiomycetes</taxon>
        <taxon>Eurotiomycetidae</taxon>
        <taxon>Eurotiales</taxon>
        <taxon>Aspergillaceae</taxon>
        <taxon>Aspergillus</taxon>
        <taxon>Aspergillus subgen. Circumdati</taxon>
    </lineage>
</organism>
<reference evidence="3" key="1">
    <citation type="submission" date="2017-12" db="EMBL/GenBank/DDBJ databases">
        <authorList>
            <consortium name="DOE Joint Genome Institute"/>
            <person name="Mondo S.J."/>
            <person name="Kjaerbolling I."/>
            <person name="Vesth T.C."/>
            <person name="Frisvad J.C."/>
            <person name="Nybo J.L."/>
            <person name="Theobald S."/>
            <person name="Kuo A."/>
            <person name="Bowyer P."/>
            <person name="Matsuda Y."/>
            <person name="Lyhne E.K."/>
            <person name="Kogle M.E."/>
            <person name="Clum A."/>
            <person name="Lipzen A."/>
            <person name="Salamov A."/>
            <person name="Ngan C.Y."/>
            <person name="Daum C."/>
            <person name="Chiniquy J."/>
            <person name="Barry K."/>
            <person name="LaButti K."/>
            <person name="Haridas S."/>
            <person name="Simmons B.A."/>
            <person name="Magnuson J.K."/>
            <person name="Mortensen U.H."/>
            <person name="Larsen T.O."/>
            <person name="Grigoriev I.V."/>
            <person name="Baker S.E."/>
            <person name="Andersen M.R."/>
            <person name="Nordberg H.P."/>
            <person name="Cantor M.N."/>
            <person name="Hua S.X."/>
        </authorList>
    </citation>
    <scope>NUCLEOTIDE SEQUENCE [LARGE SCALE GENOMIC DNA]</scope>
    <source>
        <strain evidence="3">IBT 19404</strain>
    </source>
</reference>
<dbReference type="Proteomes" id="UP000235023">
    <property type="component" value="Unassembled WGS sequence"/>
</dbReference>
<name>A0A2J5HML6_9EURO</name>
<sequence>MALPSLSVLSFLVLSLVFFCDGGCEVPVCWVRKNCFPVYHNHSSAIASTFSKMEVANDHALPASPKSKPWGFRCHIERLKKIQDSGSFFG</sequence>
<feature type="non-terminal residue" evidence="2">
    <location>
        <position position="90"/>
    </location>
</feature>
<feature type="chain" id="PRO_5014405216" description="Secreted protein" evidence="1">
    <location>
        <begin position="23"/>
        <end position="90"/>
    </location>
</feature>
<evidence type="ECO:0000256" key="1">
    <source>
        <dbReference type="SAM" id="SignalP"/>
    </source>
</evidence>
<gene>
    <name evidence="2" type="ORF">BDW42DRAFT_174973</name>
</gene>
<keyword evidence="3" id="KW-1185">Reference proteome</keyword>
<evidence type="ECO:0000313" key="2">
    <source>
        <dbReference type="EMBL" id="PLN78408.1"/>
    </source>
</evidence>
<dbReference type="AlphaFoldDB" id="A0A2J5HML6"/>